<evidence type="ECO:0000313" key="3">
    <source>
        <dbReference type="Proteomes" id="UP000633509"/>
    </source>
</evidence>
<protein>
    <submittedName>
        <fullName evidence="2">Anti-anti-sigma factor</fullName>
    </submittedName>
</protein>
<proteinExistence type="predicted"/>
<comment type="caution">
    <text evidence="2">The sequence shown here is derived from an EMBL/GenBank/DDBJ whole genome shotgun (WGS) entry which is preliminary data.</text>
</comment>
<dbReference type="SUPFAM" id="SSF52091">
    <property type="entry name" value="SpoIIaa-like"/>
    <property type="match status" value="1"/>
</dbReference>
<dbReference type="Proteomes" id="UP000633509">
    <property type="component" value="Unassembled WGS sequence"/>
</dbReference>
<dbReference type="CDD" id="cd07043">
    <property type="entry name" value="STAS_anti-anti-sigma_factors"/>
    <property type="match status" value="1"/>
</dbReference>
<dbReference type="RefSeq" id="WP_192789690.1">
    <property type="nucleotide sequence ID" value="NZ_JADBEK010000001.1"/>
</dbReference>
<sequence length="124" mass="13277">MSEQPGAALQIHGALHDWYAVLHVSGEFSRDARLGSRLRDAMAALPIPDPPYLVLDLAGVASWDSWTIGAILSSAKRVMTGGGALVVAAAPADLLAHCRQTRLDRPLRFCETVESAEEQLRSGT</sequence>
<keyword evidence="3" id="KW-1185">Reference proteome</keyword>
<gene>
    <name evidence="2" type="ORF">H4W80_007953</name>
</gene>
<dbReference type="Pfam" id="PF01740">
    <property type="entry name" value="STAS"/>
    <property type="match status" value="1"/>
</dbReference>
<dbReference type="InterPro" id="IPR036513">
    <property type="entry name" value="STAS_dom_sf"/>
</dbReference>
<reference evidence="2 3" key="1">
    <citation type="submission" date="2020-10" db="EMBL/GenBank/DDBJ databases">
        <title>Sequencing the genomes of 1000 actinobacteria strains.</title>
        <authorList>
            <person name="Klenk H.-P."/>
        </authorList>
    </citation>
    <scope>NUCLEOTIDE SEQUENCE [LARGE SCALE GENOMIC DNA]</scope>
    <source>
        <strain evidence="2 3">DSM 43173</strain>
    </source>
</reference>
<accession>A0ABR9MAQ0</accession>
<evidence type="ECO:0000313" key="2">
    <source>
        <dbReference type="EMBL" id="MBE1589695.1"/>
    </source>
</evidence>
<dbReference type="EMBL" id="JADBEK010000001">
    <property type="protein sequence ID" value="MBE1589695.1"/>
    <property type="molecule type" value="Genomic_DNA"/>
</dbReference>
<dbReference type="Gene3D" id="3.30.750.24">
    <property type="entry name" value="STAS domain"/>
    <property type="match status" value="1"/>
</dbReference>
<evidence type="ECO:0000259" key="1">
    <source>
        <dbReference type="PROSITE" id="PS50801"/>
    </source>
</evidence>
<organism evidence="2 3">
    <name type="scientific">Nonomuraea angiospora</name>
    <dbReference type="NCBI Taxonomy" id="46172"/>
    <lineage>
        <taxon>Bacteria</taxon>
        <taxon>Bacillati</taxon>
        <taxon>Actinomycetota</taxon>
        <taxon>Actinomycetes</taxon>
        <taxon>Streptosporangiales</taxon>
        <taxon>Streptosporangiaceae</taxon>
        <taxon>Nonomuraea</taxon>
    </lineage>
</organism>
<dbReference type="PROSITE" id="PS50801">
    <property type="entry name" value="STAS"/>
    <property type="match status" value="1"/>
</dbReference>
<name>A0ABR9MAQ0_9ACTN</name>
<feature type="domain" description="STAS" evidence="1">
    <location>
        <begin position="34"/>
        <end position="120"/>
    </location>
</feature>
<dbReference type="InterPro" id="IPR002645">
    <property type="entry name" value="STAS_dom"/>
</dbReference>